<feature type="compositionally biased region" description="Polar residues" evidence="1">
    <location>
        <begin position="50"/>
        <end position="82"/>
    </location>
</feature>
<dbReference type="CDD" id="cd07389">
    <property type="entry name" value="MPP_PhoD"/>
    <property type="match status" value="1"/>
</dbReference>
<feature type="compositionally biased region" description="Polar residues" evidence="1">
    <location>
        <begin position="106"/>
        <end position="115"/>
    </location>
</feature>
<feature type="domain" description="PhoD-like phosphatase" evidence="2">
    <location>
        <begin position="1224"/>
        <end position="1383"/>
    </location>
</feature>
<organism evidence="3 4">
    <name type="scientific">Fusarium irregulare</name>
    <dbReference type="NCBI Taxonomy" id="2494466"/>
    <lineage>
        <taxon>Eukaryota</taxon>
        <taxon>Fungi</taxon>
        <taxon>Dikarya</taxon>
        <taxon>Ascomycota</taxon>
        <taxon>Pezizomycotina</taxon>
        <taxon>Sordariomycetes</taxon>
        <taxon>Hypocreomycetidae</taxon>
        <taxon>Hypocreales</taxon>
        <taxon>Nectriaceae</taxon>
        <taxon>Fusarium</taxon>
        <taxon>Fusarium incarnatum-equiseti species complex</taxon>
    </lineage>
</organism>
<feature type="region of interest" description="Disordered" evidence="1">
    <location>
        <begin position="519"/>
        <end position="574"/>
    </location>
</feature>
<dbReference type="Pfam" id="PF19050">
    <property type="entry name" value="PhoD_2"/>
    <property type="match status" value="2"/>
</dbReference>
<gene>
    <name evidence="3" type="ORF">NW766_004587</name>
</gene>
<name>A0A9W8PTP9_9HYPO</name>
<accession>A0A9W8PTP9</accession>
<feature type="compositionally biased region" description="Basic and acidic residues" evidence="1">
    <location>
        <begin position="303"/>
        <end position="326"/>
    </location>
</feature>
<feature type="compositionally biased region" description="Basic and acidic residues" evidence="1">
    <location>
        <begin position="385"/>
        <end position="397"/>
    </location>
</feature>
<dbReference type="InterPro" id="IPR038607">
    <property type="entry name" value="PhoD-like_sf"/>
</dbReference>
<comment type="caution">
    <text evidence="3">The sequence shown here is derived from an EMBL/GenBank/DDBJ whole genome shotgun (WGS) entry which is preliminary data.</text>
</comment>
<feature type="compositionally biased region" description="Low complexity" evidence="1">
    <location>
        <begin position="1409"/>
        <end position="1423"/>
    </location>
</feature>
<feature type="compositionally biased region" description="Polar residues" evidence="1">
    <location>
        <begin position="526"/>
        <end position="546"/>
    </location>
</feature>
<dbReference type="Gene3D" id="3.60.21.70">
    <property type="entry name" value="PhoD-like phosphatase"/>
    <property type="match status" value="1"/>
</dbReference>
<evidence type="ECO:0000313" key="3">
    <source>
        <dbReference type="EMBL" id="KAJ4016392.1"/>
    </source>
</evidence>
<evidence type="ECO:0000259" key="2">
    <source>
        <dbReference type="Pfam" id="PF19050"/>
    </source>
</evidence>
<dbReference type="GO" id="GO:0016020">
    <property type="term" value="C:membrane"/>
    <property type="evidence" value="ECO:0007669"/>
    <property type="project" value="TreeGrafter"/>
</dbReference>
<protein>
    <recommendedName>
        <fullName evidence="2">PhoD-like phosphatase domain-containing protein</fullName>
    </recommendedName>
</protein>
<feature type="region of interest" description="Disordered" evidence="1">
    <location>
        <begin position="1566"/>
        <end position="1603"/>
    </location>
</feature>
<feature type="region of interest" description="Disordered" evidence="1">
    <location>
        <begin position="1379"/>
        <end position="1551"/>
    </location>
</feature>
<dbReference type="InterPro" id="IPR029052">
    <property type="entry name" value="Metallo-depent_PP-like"/>
</dbReference>
<dbReference type="EMBL" id="JAPDHF010000006">
    <property type="protein sequence ID" value="KAJ4016392.1"/>
    <property type="molecule type" value="Genomic_DNA"/>
</dbReference>
<proteinExistence type="predicted"/>
<reference evidence="3" key="1">
    <citation type="submission" date="2022-10" db="EMBL/GenBank/DDBJ databases">
        <title>Fusarium specimens isolated from Avocado Roots.</title>
        <authorList>
            <person name="Stajich J."/>
            <person name="Roper C."/>
            <person name="Heimlech-Rivalta G."/>
        </authorList>
    </citation>
    <scope>NUCLEOTIDE SEQUENCE</scope>
    <source>
        <strain evidence="3">CF00143</strain>
    </source>
</reference>
<feature type="region of interest" description="Disordered" evidence="1">
    <location>
        <begin position="1656"/>
        <end position="1720"/>
    </location>
</feature>
<dbReference type="InterPro" id="IPR018946">
    <property type="entry name" value="PhoD-like_MPP"/>
</dbReference>
<feature type="compositionally biased region" description="Gly residues" evidence="1">
    <location>
        <begin position="1536"/>
        <end position="1545"/>
    </location>
</feature>
<feature type="compositionally biased region" description="Basic and acidic residues" evidence="1">
    <location>
        <begin position="1425"/>
        <end position="1434"/>
    </location>
</feature>
<feature type="compositionally biased region" description="Basic and acidic residues" evidence="1">
    <location>
        <begin position="275"/>
        <end position="289"/>
    </location>
</feature>
<evidence type="ECO:0000256" key="1">
    <source>
        <dbReference type="SAM" id="MobiDB-lite"/>
    </source>
</evidence>
<dbReference type="OrthoDB" id="9999821at2759"/>
<feature type="region of interest" description="Disordered" evidence="1">
    <location>
        <begin position="627"/>
        <end position="661"/>
    </location>
</feature>
<dbReference type="SUPFAM" id="SSF56300">
    <property type="entry name" value="Metallo-dependent phosphatases"/>
    <property type="match status" value="1"/>
</dbReference>
<feature type="compositionally biased region" description="Basic and acidic residues" evidence="1">
    <location>
        <begin position="237"/>
        <end position="252"/>
    </location>
</feature>
<feature type="compositionally biased region" description="Acidic residues" evidence="1">
    <location>
        <begin position="1701"/>
        <end position="1714"/>
    </location>
</feature>
<feature type="compositionally biased region" description="Low complexity" evidence="1">
    <location>
        <begin position="439"/>
        <end position="458"/>
    </location>
</feature>
<feature type="region of interest" description="Disordered" evidence="1">
    <location>
        <begin position="1"/>
        <end position="479"/>
    </location>
</feature>
<sequence>MSTPYWGQLPGPKVSQAGYAGHTRRRSESDDYTYNADRRSSLDAAPVRKSNPNRVSSQTQGTEALSESTFSPYDSPTASNFAPQGLAPRPSSYRRDIAAGEPSKPRYNSRQQQDYGNEPLSPPPTSPEAPRGPSVSYRHPYGNGGSSYTHTAPDASASYNPNSQDDDMEDEQYQQSSQRTGGQRYDQGQGDFSRRGSSASAYDQLPRRPTGGSSKRQKAYADDRSPLQRLELTLDSMTKEEKRARVEAAEKRARARQALKAGKQPAPTGPQVQQSHERKPSVTYSERRPSGGGAFFSAGQPPAHRDVSRDFAKEAQREREAQREVPQDTYQDIPQNAPREETASPFVYQELPPQVTVQRGPSHRRRSSVAHRPDETTYGSGAMRQPEEVESAPRHMDPQSAIPRTVEPASGIPQRNLSFRERAARDNVQLPEQSAPRSQPQQTKPVQQAQPVQPPAQKSGFSLTRSGSNKLQKPPPADLYPRRVLSERHAPHGHPISKYCHQFDDDYYYDDQDDLLPTRQIPQELPTRQTTQELPTRQNTQQITQELNDRFTREKELPPNPPQTADAGRPSIDYVPTRQQFPMPGDNQGIKRRVTDPAPRVQYADEDEFIPPPQRNMSIGTRLLGGGRKDDSTFAQNQAAVNRKAERADSFSSESSEGHHVSRMVFKRPEEMVPGDGLYQPPQWLDEWRKGTTGTLSGTYLEIEDGPIPIAEPDTDKAWWEQDKRKSFSAPRNAAAFDGEYDEQTPTRFKPALYMKCGPLLRYCGIKREKVPNRAGNLAEREMWRGTVMIVTQDSDSSYDIAPTLRLFVQGLDLLPAPPHSIKGDLSPEFVDPIAGHPKVGRKGETLYVRPVDHLQEAKDLSRDETDEGLFEQTITPLELAGPDGPAELPGLFSNRRKRAGADGEKVQKFKDIRGFRLHAERGCTFWRFNIEVELRETQQRIAYRINRGPATGFWVPAKGETMNMMFHSCNGFSSSVKPDELSGPDPMWRDVLNNHQSRPFHLMIGGGDQIYNDCVSKECSLFKEWLNIRNPVKKHTAALTQEMQDELETFYLERYCMWFSQGLFGLANSQIPMVNMWDDHDIFDGYGSYPHHDMKSPVMSGLGAVAHKYYMLFQHQSILTEMENTEPSWILGNEPGPYINELGRSTFMSVGSKVGLLAVDCRTERTEHDVVSDKTWEKIMNRLYAEVRRGQVEHLLVLLGIPIAYPRLVWLENILTSRLMDPVKALGRTGVLGKALNNIDGGVEVLDDLNDHWTAKNHKQERSVVVEDLQDLAIDKSLRVTILSGDVHLAAVGQFYSNPKLGLAKHKDPRYMPNIISSAIANTPPPDLMADVLNKRNKVHHFDKQTDEDMIPLFQQGVDGKPRNNKHLLPHRNWCAIREWQPGTTPPPTPPGSSDGRSESPPPKQGGLLRRLSLSRSKSTSSDARPDFNRETVRGGSRPPVTRGGGGLFRSLSRRNSTSSERPPPAKLQRSMSVDQAPGGKKSGFFGFIRRPSQRRAAAEEEDRMNGEWEGQDPYPDPYYDDDQYWDEPQSPRRGGPGPSGIRGGAAYDEYTEGDDSYFMARPPQRAQTVGGRAMSHSREAVGYVPPGPRPGNFYRTPTGLSVKQKKQADKYAVDLEGGLDITLNVEINPKDPAGITKPYRLLVPKLFYDYEEDNDAGAVPEQDPEMAQAGAADAAEPSGIKRFLSFRSRRKARNNPPPPEDDDYSEDDDDDIDVYRVR</sequence>
<evidence type="ECO:0000313" key="4">
    <source>
        <dbReference type="Proteomes" id="UP001152130"/>
    </source>
</evidence>
<dbReference type="PANTHER" id="PTHR46689">
    <property type="entry name" value="MEMBRANE PROTEIN, PUTATIVE-RELATED"/>
    <property type="match status" value="1"/>
</dbReference>
<dbReference type="Proteomes" id="UP001152130">
    <property type="component" value="Unassembled WGS sequence"/>
</dbReference>
<keyword evidence="4" id="KW-1185">Reference proteome</keyword>
<dbReference type="PANTHER" id="PTHR46689:SF1">
    <property type="entry name" value="PHOD-LIKE PHOSPHATASE DOMAIN-CONTAINING PROTEIN"/>
    <property type="match status" value="1"/>
</dbReference>
<feature type="domain" description="PhoD-like phosphatase" evidence="2">
    <location>
        <begin position="959"/>
        <end position="1216"/>
    </location>
</feature>
<feature type="compositionally biased region" description="Polar residues" evidence="1">
    <location>
        <begin position="459"/>
        <end position="471"/>
    </location>
</feature>
<feature type="compositionally biased region" description="Basic and acidic residues" evidence="1">
    <location>
        <begin position="547"/>
        <end position="557"/>
    </location>
</feature>
<dbReference type="InterPro" id="IPR043904">
    <property type="entry name" value="PhoD_2-like"/>
</dbReference>